<dbReference type="AlphaFoldDB" id="A0A0P1HNG2"/>
<dbReference type="Pfam" id="PF02769">
    <property type="entry name" value="AIRS_C"/>
    <property type="match status" value="1"/>
</dbReference>
<feature type="domain" description="PurM-like N-terminal" evidence="6">
    <location>
        <begin position="429"/>
        <end position="537"/>
    </location>
</feature>
<keyword evidence="5" id="KW-0711">Selenium</keyword>
<dbReference type="InterPro" id="IPR036921">
    <property type="entry name" value="PurM-like_N_sf"/>
</dbReference>
<dbReference type="CDD" id="cd02195">
    <property type="entry name" value="SelD"/>
    <property type="match status" value="1"/>
</dbReference>
<evidence type="ECO:0000256" key="1">
    <source>
        <dbReference type="ARBA" id="ARBA00022679"/>
    </source>
</evidence>
<proteinExistence type="predicted"/>
<dbReference type="EMBL" id="CYSR01000030">
    <property type="protein sequence ID" value="CUI01230.1"/>
    <property type="molecule type" value="Genomic_DNA"/>
</dbReference>
<evidence type="ECO:0000256" key="5">
    <source>
        <dbReference type="ARBA" id="ARBA00023266"/>
    </source>
</evidence>
<keyword evidence="2" id="KW-0547">Nucleotide-binding</keyword>
<dbReference type="InterPro" id="IPR017584">
    <property type="entry name" value="Pyridine_nucleo_diS_OxRdtase_N"/>
</dbReference>
<evidence type="ECO:0000313" key="10">
    <source>
        <dbReference type="Proteomes" id="UP000051326"/>
    </source>
</evidence>
<dbReference type="Proteomes" id="UP000051326">
    <property type="component" value="Unassembled WGS sequence"/>
</dbReference>
<dbReference type="NCBIfam" id="TIGR03169">
    <property type="entry name" value="Nterm_to_SelD"/>
    <property type="match status" value="1"/>
</dbReference>
<evidence type="ECO:0000259" key="7">
    <source>
        <dbReference type="Pfam" id="PF02769"/>
    </source>
</evidence>
<evidence type="ECO:0000256" key="4">
    <source>
        <dbReference type="ARBA" id="ARBA00022840"/>
    </source>
</evidence>
<keyword evidence="4" id="KW-0067">ATP-binding</keyword>
<dbReference type="InterPro" id="IPR036188">
    <property type="entry name" value="FAD/NAD-bd_sf"/>
</dbReference>
<evidence type="ECO:0000256" key="3">
    <source>
        <dbReference type="ARBA" id="ARBA00022777"/>
    </source>
</evidence>
<evidence type="ECO:0000259" key="8">
    <source>
        <dbReference type="Pfam" id="PF07992"/>
    </source>
</evidence>
<name>A0A0P1HNG2_9RHOB</name>
<keyword evidence="1 9" id="KW-0808">Transferase</keyword>
<dbReference type="GO" id="GO:0005737">
    <property type="term" value="C:cytoplasm"/>
    <property type="evidence" value="ECO:0007669"/>
    <property type="project" value="TreeGrafter"/>
</dbReference>
<dbReference type="Gene3D" id="3.90.650.10">
    <property type="entry name" value="PurM-like C-terminal domain"/>
    <property type="match status" value="1"/>
</dbReference>
<dbReference type="NCBIfam" id="TIGR00476">
    <property type="entry name" value="selD"/>
    <property type="match status" value="1"/>
</dbReference>
<dbReference type="EC" id="2.7.9.3" evidence="9"/>
<dbReference type="InterPro" id="IPR023753">
    <property type="entry name" value="FAD/NAD-binding_dom"/>
</dbReference>
<dbReference type="Pfam" id="PF00586">
    <property type="entry name" value="AIRS"/>
    <property type="match status" value="1"/>
</dbReference>
<feature type="domain" description="PurM-like C-terminal" evidence="7">
    <location>
        <begin position="549"/>
        <end position="713"/>
    </location>
</feature>
<keyword evidence="3 9" id="KW-0418">Kinase</keyword>
<dbReference type="PANTHER" id="PTHR10256:SF0">
    <property type="entry name" value="INACTIVE SELENIDE, WATER DIKINASE-LIKE PROTEIN-RELATED"/>
    <property type="match status" value="1"/>
</dbReference>
<dbReference type="SUPFAM" id="SSF55326">
    <property type="entry name" value="PurM N-terminal domain-like"/>
    <property type="match status" value="1"/>
</dbReference>
<dbReference type="PANTHER" id="PTHR10256">
    <property type="entry name" value="SELENIDE, WATER DIKINASE"/>
    <property type="match status" value="1"/>
</dbReference>
<evidence type="ECO:0000259" key="6">
    <source>
        <dbReference type="Pfam" id="PF00586"/>
    </source>
</evidence>
<protein>
    <submittedName>
        <fullName evidence="9">Selenide, water dikinase</fullName>
        <ecNumber evidence="9">2.7.9.3</ecNumber>
    </submittedName>
</protein>
<dbReference type="RefSeq" id="WP_058287229.1">
    <property type="nucleotide sequence ID" value="NZ_CYSR01000030.1"/>
</dbReference>
<dbReference type="GO" id="GO:0016491">
    <property type="term" value="F:oxidoreductase activity"/>
    <property type="evidence" value="ECO:0007669"/>
    <property type="project" value="InterPro"/>
</dbReference>
<dbReference type="SUPFAM" id="SSF51905">
    <property type="entry name" value="FAD/NAD(P)-binding domain"/>
    <property type="match status" value="2"/>
</dbReference>
<dbReference type="STRING" id="1396826.PHA8399_03371"/>
<reference evidence="9 10" key="1">
    <citation type="submission" date="2015-09" db="EMBL/GenBank/DDBJ databases">
        <authorList>
            <consortium name="Swine Surveillance"/>
        </authorList>
    </citation>
    <scope>NUCLEOTIDE SEQUENCE [LARGE SCALE GENOMIC DNA]</scope>
    <source>
        <strain evidence="9 10">CECT 8399</strain>
    </source>
</reference>
<dbReference type="Gene3D" id="3.30.1330.10">
    <property type="entry name" value="PurM-like, N-terminal domain"/>
    <property type="match status" value="1"/>
</dbReference>
<feature type="domain" description="FAD/NAD(P)-binding" evidence="8">
    <location>
        <begin position="11"/>
        <end position="303"/>
    </location>
</feature>
<organism evidence="9 10">
    <name type="scientific">Leisingera aquaemixtae</name>
    <dbReference type="NCBI Taxonomy" id="1396826"/>
    <lineage>
        <taxon>Bacteria</taxon>
        <taxon>Pseudomonadati</taxon>
        <taxon>Pseudomonadota</taxon>
        <taxon>Alphaproteobacteria</taxon>
        <taxon>Rhodobacterales</taxon>
        <taxon>Roseobacteraceae</taxon>
        <taxon>Leisingera</taxon>
    </lineage>
</organism>
<dbReference type="InterPro" id="IPR016188">
    <property type="entry name" value="PurM-like_N"/>
</dbReference>
<dbReference type="SUPFAM" id="SSF56042">
    <property type="entry name" value="PurM C-terminal domain-like"/>
    <property type="match status" value="1"/>
</dbReference>
<dbReference type="GO" id="GO:0005524">
    <property type="term" value="F:ATP binding"/>
    <property type="evidence" value="ECO:0007669"/>
    <property type="project" value="UniProtKB-KW"/>
</dbReference>
<accession>A0A0P1HNG2</accession>
<dbReference type="Pfam" id="PF07992">
    <property type="entry name" value="Pyr_redox_2"/>
    <property type="match status" value="1"/>
</dbReference>
<evidence type="ECO:0000256" key="2">
    <source>
        <dbReference type="ARBA" id="ARBA00022741"/>
    </source>
</evidence>
<sequence>MDPSRLPLTRDLVLVGGGHTHALVLRKWGMRPLPGARLTVINPGPAAPYSGMLPGFVAGHYARAELDIDLVRLARFAGARVVLGAAEHIDTAAQFVHVPGRPPVAYDVASIDIGITSAMPDLPGFAEHGIPAKPLGRFAARWAAFRDGSGPAHAAVIGGGVAGAELILAMAFALKSRGRLAQATLIDSDQALRAIGETARQKLLRALVEHGVRLEENAPVERVEDGYLVLQDGREVLSDFTTGAAGARPYGWLADSGLDLQDGFIRIGETLQSSAPNVFAAGDCAHMNFAPRPKAGVYAVRQAPVLYHNLRSTLTGDPLRKYRPQKDYLKLISMGAKEALGERFGTTLAGPLMWSWKDRIDQAFMEKFRDLPAMDAPPLPAEHTLGMEEALGDKPLCGGCGAKVGRGALLGTLAGLGTEERADITPLPGDDAALLTTGGVKQVISTDHLRSFTNDPVIMARIAAVHALGDIWAMGAEPQAATANLILPRMSPALQSRTLQEIMATATEVMHAAGAAIIGGHTSLGDELTVGFTVTGLCPRPAITLAGAKPGDALLLTKPLGSGVLMAAEMAGEASGGWVAAALEQMSQPQDEAARILQDTHAMTDVTGFGLLGHLLGICEASRTGAEVFTAQVPLMQGAADLADSGIRSSLLAANQAALPELETTGWQDLLFDPQTAGGLLAAVAADQADDLLTQLRAAGYPAALIGKITEGAGAITLSA</sequence>
<evidence type="ECO:0000313" key="9">
    <source>
        <dbReference type="EMBL" id="CUI01230.1"/>
    </source>
</evidence>
<dbReference type="Gene3D" id="3.50.50.100">
    <property type="match status" value="1"/>
</dbReference>
<dbReference type="InterPro" id="IPR036676">
    <property type="entry name" value="PurM-like_C_sf"/>
</dbReference>
<gene>
    <name evidence="9" type="primary">selD</name>
    <name evidence="9" type="ORF">PHA8399_03371</name>
</gene>
<dbReference type="GO" id="GO:0004756">
    <property type="term" value="F:selenide, water dikinase activity"/>
    <property type="evidence" value="ECO:0007669"/>
    <property type="project" value="UniProtKB-EC"/>
</dbReference>
<dbReference type="PRINTS" id="PR00368">
    <property type="entry name" value="FADPNR"/>
</dbReference>
<dbReference type="InterPro" id="IPR010918">
    <property type="entry name" value="PurM-like_C_dom"/>
</dbReference>
<dbReference type="GO" id="GO:0016260">
    <property type="term" value="P:selenocysteine biosynthetic process"/>
    <property type="evidence" value="ECO:0007669"/>
    <property type="project" value="TreeGrafter"/>
</dbReference>
<dbReference type="InterPro" id="IPR004536">
    <property type="entry name" value="SPS/SelD"/>
</dbReference>